<sequence>MGDECLILSRDDVSDLSLTPNLYGFRINQTRVSGSHALAYELAQDGNNCHTGD</sequence>
<dbReference type="Proteomes" id="UP000092503">
    <property type="component" value="Unassembled WGS sequence"/>
</dbReference>
<gene>
    <name evidence="1" type="ORF">XBLMG947_3049</name>
</gene>
<accession>A0A1C3NPC3</accession>
<evidence type="ECO:0000313" key="2">
    <source>
        <dbReference type="Proteomes" id="UP000092503"/>
    </source>
</evidence>
<evidence type="ECO:0000313" key="1">
    <source>
        <dbReference type="EMBL" id="SBV52255.1"/>
    </source>
</evidence>
<organism evidence="1 2">
    <name type="scientific">Xanthomonas bromi</name>
    <dbReference type="NCBI Taxonomy" id="56449"/>
    <lineage>
        <taxon>Bacteria</taxon>
        <taxon>Pseudomonadati</taxon>
        <taxon>Pseudomonadota</taxon>
        <taxon>Gammaproteobacteria</taxon>
        <taxon>Lysobacterales</taxon>
        <taxon>Lysobacteraceae</taxon>
        <taxon>Xanthomonas</taxon>
    </lineage>
</organism>
<protein>
    <submittedName>
        <fullName evidence="1">Uncharacterized protein</fullName>
    </submittedName>
</protein>
<reference evidence="1 2" key="1">
    <citation type="submission" date="2016-06" db="EMBL/GenBank/DDBJ databases">
        <authorList>
            <person name="Kjaerup R.B."/>
            <person name="Dalgaard T.S."/>
            <person name="Juul-Madsen H.R."/>
        </authorList>
    </citation>
    <scope>NUCLEOTIDE SEQUENCE [LARGE SCALE GENOMIC DNA]</scope>
    <source>
        <strain evidence="1">LMG947</strain>
    </source>
</reference>
<proteinExistence type="predicted"/>
<name>A0A1C3NPC3_9XANT</name>
<dbReference type="EMBL" id="FLTX01000047">
    <property type="protein sequence ID" value="SBV52255.1"/>
    <property type="molecule type" value="Genomic_DNA"/>
</dbReference>
<dbReference type="AlphaFoldDB" id="A0A1C3NPC3"/>